<keyword evidence="5 15" id="KW-0479">Metal-binding</keyword>
<proteinExistence type="predicted"/>
<feature type="binding site" evidence="15">
    <location>
        <position position="181"/>
    </location>
    <ligand>
        <name>Mg(2+)</name>
        <dbReference type="ChEBI" id="CHEBI:18420"/>
        <label>2</label>
    </ligand>
</feature>
<evidence type="ECO:0000256" key="11">
    <source>
        <dbReference type="ARBA" id="ARBA00023204"/>
    </source>
</evidence>
<dbReference type="NCBIfam" id="NF008746">
    <property type="entry name" value="PRK11779.1"/>
    <property type="match status" value="1"/>
</dbReference>
<evidence type="ECO:0000256" key="5">
    <source>
        <dbReference type="ARBA" id="ARBA00022723"/>
    </source>
</evidence>
<dbReference type="PROSITE" id="PS51784">
    <property type="entry name" value="EXOI_SH3"/>
    <property type="match status" value="1"/>
</dbReference>
<dbReference type="FunFam" id="1.20.1280.70:FF:000001">
    <property type="entry name" value="Exodeoxyribonuclease I"/>
    <property type="match status" value="1"/>
</dbReference>
<dbReference type="KEGG" id="mmob:F6R98_09325"/>
<keyword evidence="19" id="KW-1185">Reference proteome</keyword>
<dbReference type="FunCoup" id="A0A5Q0BG08">
    <property type="interactions" value="78"/>
</dbReference>
<comment type="subunit">
    <text evidence="12">Monomer. Interacts with ssb (via C-terminus); this interaction stimulates the exonuclease activity by recruiting the enzyme to its substrate.</text>
</comment>
<evidence type="ECO:0000256" key="2">
    <source>
        <dbReference type="ARBA" id="ARBA00012108"/>
    </source>
</evidence>
<dbReference type="Gene3D" id="1.10.287.1240">
    <property type="match status" value="1"/>
</dbReference>
<evidence type="ECO:0000256" key="12">
    <source>
        <dbReference type="ARBA" id="ARBA00046792"/>
    </source>
</evidence>
<dbReference type="Gene3D" id="1.20.1280.70">
    <property type="entry name" value="Exonuclease ExoI, domain 3"/>
    <property type="match status" value="1"/>
</dbReference>
<dbReference type="RefSeq" id="WP_153248788.1">
    <property type="nucleotide sequence ID" value="NZ_CP044205.1"/>
</dbReference>
<keyword evidence="10" id="KW-0238">DNA-binding</keyword>
<dbReference type="PIRSF" id="PIRSF000977">
    <property type="entry name" value="Exodeoxyribonuclease_I"/>
    <property type="match status" value="1"/>
</dbReference>
<feature type="binding site" evidence="14">
    <location>
        <position position="160"/>
    </location>
    <ligand>
        <name>substrate</name>
    </ligand>
</feature>
<dbReference type="Pfam" id="PF08411">
    <property type="entry name" value="ExoI_SH3"/>
    <property type="match status" value="1"/>
</dbReference>
<dbReference type="Pfam" id="PF26016">
    <property type="entry name" value="ExoI_C"/>
    <property type="match status" value="1"/>
</dbReference>
<feature type="domain" description="ExoI C-terminal" evidence="17">
    <location>
        <begin position="358"/>
        <end position="481"/>
    </location>
</feature>
<dbReference type="GO" id="GO:0046872">
    <property type="term" value="F:metal ion binding"/>
    <property type="evidence" value="ECO:0007669"/>
    <property type="project" value="UniProtKB-KW"/>
</dbReference>
<dbReference type="EMBL" id="CP044205">
    <property type="protein sequence ID" value="QFY42795.1"/>
    <property type="molecule type" value="Genomic_DNA"/>
</dbReference>
<dbReference type="EC" id="3.1.11.1" evidence="2 13"/>
<keyword evidence="6 13" id="KW-0227">DNA damage</keyword>
<evidence type="ECO:0000313" key="18">
    <source>
        <dbReference type="EMBL" id="QFY42795.1"/>
    </source>
</evidence>
<dbReference type="InterPro" id="IPR023607">
    <property type="entry name" value="Exodeoxyribonuclease_I"/>
</dbReference>
<dbReference type="InterPro" id="IPR013520">
    <property type="entry name" value="Ribonucl_H"/>
</dbReference>
<keyword evidence="9 15" id="KW-0460">Magnesium</keyword>
<feature type="domain" description="ExoI SH3-like" evidence="16">
    <location>
        <begin position="197"/>
        <end position="352"/>
    </location>
</feature>
<accession>A0A5Q0BG08</accession>
<dbReference type="AlphaFoldDB" id="A0A5Q0BG08"/>
<dbReference type="GO" id="GO:0006281">
    <property type="term" value="P:DNA repair"/>
    <property type="evidence" value="ECO:0007669"/>
    <property type="project" value="UniProtKB-KW"/>
</dbReference>
<evidence type="ECO:0000256" key="10">
    <source>
        <dbReference type="ARBA" id="ARBA00023125"/>
    </source>
</evidence>
<evidence type="ECO:0000256" key="9">
    <source>
        <dbReference type="ARBA" id="ARBA00022842"/>
    </source>
</evidence>
<evidence type="ECO:0000256" key="14">
    <source>
        <dbReference type="PIRSR" id="PIRSR000977-1"/>
    </source>
</evidence>
<dbReference type="InterPro" id="IPR034747">
    <property type="entry name" value="EXOI_SH3"/>
</dbReference>
<comment type="cofactor">
    <cofactor evidence="15">
        <name>Mg(2+)</name>
        <dbReference type="ChEBI" id="CHEBI:18420"/>
    </cofactor>
    <text evidence="15">Binds 2 Mg(2+) ions per monomer.</text>
</comment>
<evidence type="ECO:0000259" key="17">
    <source>
        <dbReference type="PROSITE" id="PS51785"/>
    </source>
</evidence>
<dbReference type="FunFam" id="3.30.420.10:FF:000033">
    <property type="entry name" value="Exodeoxyribonuclease I"/>
    <property type="match status" value="1"/>
</dbReference>
<keyword evidence="11 13" id="KW-0234">DNA repair</keyword>
<dbReference type="OrthoDB" id="9763470at2"/>
<reference evidence="18 19" key="1">
    <citation type="submission" date="2019-09" db="EMBL/GenBank/DDBJ databases">
        <title>Ecophysiology of the spiral-shaped methanotroph Methylospira mobilis as revealed by the complete genome sequence.</title>
        <authorList>
            <person name="Oshkin I.Y."/>
            <person name="Dedysh S.N."/>
            <person name="Miroshnikov K."/>
            <person name="Danilova O.V."/>
            <person name="Hakobyan A."/>
            <person name="Liesack W."/>
        </authorList>
    </citation>
    <scope>NUCLEOTIDE SEQUENCE [LARGE SCALE GENOMIC DNA]</scope>
    <source>
        <strain evidence="18 19">Shm1</strain>
    </source>
</reference>
<comment type="catalytic activity">
    <reaction evidence="1 13">
        <text>Exonucleolytic cleavage in the 3'- to 5'-direction to yield nucleoside 5'-phosphates.</text>
        <dbReference type="EC" id="3.1.11.1"/>
    </reaction>
</comment>
<keyword evidence="4 13" id="KW-0540">Nuclease</keyword>
<feature type="binding site" evidence="14">
    <location>
        <position position="12"/>
    </location>
    <ligand>
        <name>substrate</name>
    </ligand>
</feature>
<evidence type="ECO:0000256" key="3">
    <source>
        <dbReference type="ARBA" id="ARBA00019900"/>
    </source>
</evidence>
<dbReference type="GO" id="GO:0008310">
    <property type="term" value="F:single-stranded DNA 3'-5' DNA exonuclease activity"/>
    <property type="evidence" value="ECO:0007669"/>
    <property type="project" value="UniProtKB-EC"/>
</dbReference>
<evidence type="ECO:0000256" key="1">
    <source>
        <dbReference type="ARBA" id="ARBA00000563"/>
    </source>
</evidence>
<dbReference type="Gene3D" id="3.30.1520.20">
    <property type="entry name" value="Exonuclease ExoI, domain 2"/>
    <property type="match status" value="1"/>
</dbReference>
<evidence type="ECO:0000256" key="7">
    <source>
        <dbReference type="ARBA" id="ARBA00022801"/>
    </source>
</evidence>
<dbReference type="Proteomes" id="UP000325755">
    <property type="component" value="Chromosome"/>
</dbReference>
<dbReference type="Gene3D" id="3.30.420.10">
    <property type="entry name" value="Ribonuclease H-like superfamily/Ribonuclease H"/>
    <property type="match status" value="1"/>
</dbReference>
<dbReference type="InterPro" id="IPR038649">
    <property type="entry name" value="EXOI_SH3_sf"/>
</dbReference>
<organism evidence="18 19">
    <name type="scientific">Candidatus Methylospira mobilis</name>
    <dbReference type="NCBI Taxonomy" id="1808979"/>
    <lineage>
        <taxon>Bacteria</taxon>
        <taxon>Pseudomonadati</taxon>
        <taxon>Pseudomonadota</taxon>
        <taxon>Gammaproteobacteria</taxon>
        <taxon>Methylococcales</taxon>
        <taxon>Methylococcaceae</taxon>
        <taxon>Candidatus Methylospira</taxon>
    </lineage>
</organism>
<keyword evidence="7 13" id="KW-0378">Hydrolase</keyword>
<evidence type="ECO:0000256" key="4">
    <source>
        <dbReference type="ARBA" id="ARBA00022722"/>
    </source>
</evidence>
<dbReference type="CDD" id="cd06138">
    <property type="entry name" value="ExoI_N"/>
    <property type="match status" value="1"/>
</dbReference>
<evidence type="ECO:0000259" key="16">
    <source>
        <dbReference type="PROSITE" id="PS51784"/>
    </source>
</evidence>
<evidence type="ECO:0000313" key="19">
    <source>
        <dbReference type="Proteomes" id="UP000325755"/>
    </source>
</evidence>
<sequence>MAETTLYWHDYETFGADPRNDRPVQFAGLRTDRELNVIGESLLIYCRPPRDALPEPEACLITGITPQRADKLGLREADFIGRIHEELGMPGTCGLGYNTLRFDDEVTRYGLYRNFFDPYEREWRNGNSRWDMIDVARLMAALRPEGILWPRDDSGRVSFRLEDLTAANGIMHEGAHDALVDVKATIDLARLIKTAQPRLYDFVWRNRGKREVASLLRVGEYQPLIHVSGKYTAEQQRLAVVVALAQHPANPNGVIVCDLSTDPESWLALDSDALRLRLYTPSSERGEGELRIPLKTVHINKAPVVAPLSVMRPQDSERLGVSLEQCRKHCLTLQAAAPALLEKLDRVFSSAPDLPPDITSDPDTQLYVGGFFSDSDRKIMTRLRRMTPQQLADSRFDFQDARLPEMLFRYRARNYPESLSAAELGRWEVFRKKRLLSAAAGGQSRLTHYRNSLEKLEARPELSETQRSILSDLRLWEQEIIG</sequence>
<dbReference type="SUPFAM" id="SSF53098">
    <property type="entry name" value="Ribonuclease H-like"/>
    <property type="match status" value="1"/>
</dbReference>
<keyword evidence="8 13" id="KW-0269">Exonuclease</keyword>
<dbReference type="GO" id="GO:0003677">
    <property type="term" value="F:DNA binding"/>
    <property type="evidence" value="ECO:0007669"/>
    <property type="project" value="UniProtKB-KW"/>
</dbReference>
<dbReference type="InterPro" id="IPR058561">
    <property type="entry name" value="Exonuc_1_C"/>
</dbReference>
<evidence type="ECO:0000256" key="15">
    <source>
        <dbReference type="PIRSR" id="PIRSR000977-2"/>
    </source>
</evidence>
<feature type="binding site" evidence="15">
    <location>
        <position position="12"/>
    </location>
    <ligand>
        <name>Mg(2+)</name>
        <dbReference type="ChEBI" id="CHEBI:18420"/>
        <label>2</label>
    </ligand>
</feature>
<name>A0A5Q0BG08_9GAMM</name>
<dbReference type="Pfam" id="PF00929">
    <property type="entry name" value="RNase_T"/>
    <property type="match status" value="1"/>
</dbReference>
<dbReference type="InterPro" id="IPR012337">
    <property type="entry name" value="RNaseH-like_sf"/>
</dbReference>
<evidence type="ECO:0000256" key="8">
    <source>
        <dbReference type="ARBA" id="ARBA00022839"/>
    </source>
</evidence>
<dbReference type="PROSITE" id="PS51785">
    <property type="entry name" value="EXOI_C"/>
    <property type="match status" value="1"/>
</dbReference>
<dbReference type="InterPro" id="IPR036397">
    <property type="entry name" value="RNaseH_sf"/>
</dbReference>
<protein>
    <recommendedName>
        <fullName evidence="3 13">Exodeoxyribonuclease I</fullName>
        <ecNumber evidence="2 13">3.1.11.1</ecNumber>
    </recommendedName>
</protein>
<evidence type="ECO:0000256" key="6">
    <source>
        <dbReference type="ARBA" id="ARBA00022763"/>
    </source>
</evidence>
<dbReference type="InParanoid" id="A0A5Q0BG08"/>
<feature type="binding site" evidence="15">
    <location>
        <position position="10"/>
    </location>
    <ligand>
        <name>Mg(2+)</name>
        <dbReference type="ChEBI" id="CHEBI:18420"/>
        <label>1</label>
    </ligand>
</feature>
<dbReference type="InterPro" id="IPR013620">
    <property type="entry name" value="Exonuc_1_SH3"/>
</dbReference>
<gene>
    <name evidence="18" type="primary">sbcB</name>
    <name evidence="18" type="ORF">F6R98_09325</name>
</gene>
<evidence type="ECO:0000256" key="13">
    <source>
        <dbReference type="PIRNR" id="PIRNR000977"/>
    </source>
</evidence>